<gene>
    <name evidence="3" type="ORF">HaLaN_00957</name>
</gene>
<dbReference type="GO" id="GO:0042910">
    <property type="term" value="F:xenobiotic transmembrane transporter activity"/>
    <property type="evidence" value="ECO:0007669"/>
    <property type="project" value="InterPro"/>
</dbReference>
<evidence type="ECO:0000313" key="3">
    <source>
        <dbReference type="EMBL" id="GFH06343.1"/>
    </source>
</evidence>
<evidence type="ECO:0000313" key="4">
    <source>
        <dbReference type="Proteomes" id="UP000485058"/>
    </source>
</evidence>
<feature type="chain" id="PRO_5025607031" evidence="2">
    <location>
        <begin position="20"/>
        <end position="68"/>
    </location>
</feature>
<dbReference type="Pfam" id="PF01554">
    <property type="entry name" value="MatE"/>
    <property type="match status" value="1"/>
</dbReference>
<comment type="similarity">
    <text evidence="1">Belongs to the multi antimicrobial extrusion (MATE) (TC 2.A.66.1) family.</text>
</comment>
<organism evidence="3 4">
    <name type="scientific">Haematococcus lacustris</name>
    <name type="common">Green alga</name>
    <name type="synonym">Haematococcus pluvialis</name>
    <dbReference type="NCBI Taxonomy" id="44745"/>
    <lineage>
        <taxon>Eukaryota</taxon>
        <taxon>Viridiplantae</taxon>
        <taxon>Chlorophyta</taxon>
        <taxon>core chlorophytes</taxon>
        <taxon>Chlorophyceae</taxon>
        <taxon>CS clade</taxon>
        <taxon>Chlamydomonadales</taxon>
        <taxon>Haematococcaceae</taxon>
        <taxon>Haematococcus</taxon>
    </lineage>
</organism>
<name>A0A699Y8E6_HAELA</name>
<dbReference type="Proteomes" id="UP000485058">
    <property type="component" value="Unassembled WGS sequence"/>
</dbReference>
<dbReference type="InterPro" id="IPR002528">
    <property type="entry name" value="MATE_fam"/>
</dbReference>
<proteinExistence type="inferred from homology"/>
<evidence type="ECO:0000256" key="2">
    <source>
        <dbReference type="SAM" id="SignalP"/>
    </source>
</evidence>
<protein>
    <submittedName>
        <fullName evidence="3">Multidrug and toxic compound extrusion protein</fullName>
    </submittedName>
</protein>
<dbReference type="AlphaFoldDB" id="A0A699Y8E6"/>
<dbReference type="EMBL" id="BLLF01000034">
    <property type="protein sequence ID" value="GFH06343.1"/>
    <property type="molecule type" value="Genomic_DNA"/>
</dbReference>
<reference evidence="3 4" key="1">
    <citation type="submission" date="2020-02" db="EMBL/GenBank/DDBJ databases">
        <title>Draft genome sequence of Haematococcus lacustris strain NIES-144.</title>
        <authorList>
            <person name="Morimoto D."/>
            <person name="Nakagawa S."/>
            <person name="Yoshida T."/>
            <person name="Sawayama S."/>
        </authorList>
    </citation>
    <scope>NUCLEOTIDE SEQUENCE [LARGE SCALE GENOMIC DNA]</scope>
    <source>
        <strain evidence="3 4">NIES-144</strain>
    </source>
</reference>
<keyword evidence="2" id="KW-0732">Signal</keyword>
<accession>A0A699Y8E6</accession>
<feature type="non-terminal residue" evidence="3">
    <location>
        <position position="1"/>
    </location>
</feature>
<sequence>MKLGQLALPLLLQYIIANASTLINTSYVGHEADPVELSGLVLATSLSMATGYNIISGITSASATLCGQ</sequence>
<keyword evidence="4" id="KW-1185">Reference proteome</keyword>
<dbReference type="GO" id="GO:0016020">
    <property type="term" value="C:membrane"/>
    <property type="evidence" value="ECO:0007669"/>
    <property type="project" value="InterPro"/>
</dbReference>
<feature type="non-terminal residue" evidence="3">
    <location>
        <position position="68"/>
    </location>
</feature>
<dbReference type="GO" id="GO:0015297">
    <property type="term" value="F:antiporter activity"/>
    <property type="evidence" value="ECO:0007669"/>
    <property type="project" value="InterPro"/>
</dbReference>
<evidence type="ECO:0000256" key="1">
    <source>
        <dbReference type="ARBA" id="ARBA00010199"/>
    </source>
</evidence>
<comment type="caution">
    <text evidence="3">The sequence shown here is derived from an EMBL/GenBank/DDBJ whole genome shotgun (WGS) entry which is preliminary data.</text>
</comment>
<feature type="signal peptide" evidence="2">
    <location>
        <begin position="1"/>
        <end position="19"/>
    </location>
</feature>